<comment type="similarity">
    <text evidence="2 11">Belongs to the FKBP-type PPIase family. Tig subfamily.</text>
</comment>
<evidence type="ECO:0000313" key="16">
    <source>
        <dbReference type="EMBL" id="VFJ93695.1"/>
    </source>
</evidence>
<keyword evidence="5 11" id="KW-0132">Cell division</keyword>
<dbReference type="GO" id="GO:0043022">
    <property type="term" value="F:ribosome binding"/>
    <property type="evidence" value="ECO:0007669"/>
    <property type="project" value="TreeGrafter"/>
</dbReference>
<evidence type="ECO:0000313" key="17">
    <source>
        <dbReference type="EMBL" id="VFJ94338.1"/>
    </source>
</evidence>
<dbReference type="InterPro" id="IPR036611">
    <property type="entry name" value="Trigger_fac_ribosome-bd_sf"/>
</dbReference>
<gene>
    <name evidence="11" type="primary">tig</name>
    <name evidence="16" type="ORF">BECKH772A_GA0070896_100603</name>
    <name evidence="17" type="ORF">BECKH772B_GA0070898_100604</name>
    <name evidence="18" type="ORF">BECKH772C_GA0070978_100594</name>
</gene>
<dbReference type="InterPro" id="IPR001179">
    <property type="entry name" value="PPIase_FKBP_dom"/>
</dbReference>
<evidence type="ECO:0000259" key="15">
    <source>
        <dbReference type="Pfam" id="PF05698"/>
    </source>
</evidence>
<keyword evidence="6 11" id="KW-0697">Rotamase</keyword>
<evidence type="ECO:0000256" key="11">
    <source>
        <dbReference type="HAMAP-Rule" id="MF_00303"/>
    </source>
</evidence>
<evidence type="ECO:0000256" key="9">
    <source>
        <dbReference type="ARBA" id="ARBA00023306"/>
    </source>
</evidence>
<comment type="subcellular location">
    <subcellularLocation>
        <location evidence="11">Cytoplasm</location>
    </subcellularLocation>
    <text evidence="11">About half TF is bound to the ribosome near the polypeptide exit tunnel while the other half is free in the cytoplasm.</text>
</comment>
<dbReference type="Pfam" id="PF05698">
    <property type="entry name" value="Trigger_C"/>
    <property type="match status" value="1"/>
</dbReference>
<evidence type="ECO:0000256" key="12">
    <source>
        <dbReference type="SAM" id="MobiDB-lite"/>
    </source>
</evidence>
<organism evidence="17">
    <name type="scientific">Candidatus Kentrum eta</name>
    <dbReference type="NCBI Taxonomy" id="2126337"/>
    <lineage>
        <taxon>Bacteria</taxon>
        <taxon>Pseudomonadati</taxon>
        <taxon>Pseudomonadota</taxon>
        <taxon>Gammaproteobacteria</taxon>
        <taxon>Candidatus Kentrum</taxon>
    </lineage>
</organism>
<dbReference type="PIRSF" id="PIRSF003095">
    <property type="entry name" value="Trigger_factor"/>
    <property type="match status" value="1"/>
</dbReference>
<dbReference type="InterPro" id="IPR037041">
    <property type="entry name" value="Trigger_fac_C_sf"/>
</dbReference>
<comment type="catalytic activity">
    <reaction evidence="1 11">
        <text>[protein]-peptidylproline (omega=180) = [protein]-peptidylproline (omega=0)</text>
        <dbReference type="Rhea" id="RHEA:16237"/>
        <dbReference type="Rhea" id="RHEA-COMP:10747"/>
        <dbReference type="Rhea" id="RHEA-COMP:10748"/>
        <dbReference type="ChEBI" id="CHEBI:83833"/>
        <dbReference type="ChEBI" id="CHEBI:83834"/>
        <dbReference type="EC" id="5.2.1.8"/>
    </reaction>
</comment>
<keyword evidence="11" id="KW-0963">Cytoplasm</keyword>
<keyword evidence="9 11" id="KW-0131">Cell cycle</keyword>
<dbReference type="SUPFAM" id="SSF102735">
    <property type="entry name" value="Trigger factor ribosome-binding domain"/>
    <property type="match status" value="1"/>
</dbReference>
<dbReference type="InterPro" id="IPR046357">
    <property type="entry name" value="PPIase_dom_sf"/>
</dbReference>
<dbReference type="Gene3D" id="3.10.50.40">
    <property type="match status" value="1"/>
</dbReference>
<dbReference type="GO" id="GO:0015031">
    <property type="term" value="P:protein transport"/>
    <property type="evidence" value="ECO:0007669"/>
    <property type="project" value="UniProtKB-UniRule"/>
</dbReference>
<evidence type="ECO:0000256" key="7">
    <source>
        <dbReference type="ARBA" id="ARBA00023186"/>
    </source>
</evidence>
<feature type="domain" description="Trigger factor ribosome-binding bacterial" evidence="14">
    <location>
        <begin position="1"/>
        <end position="144"/>
    </location>
</feature>
<evidence type="ECO:0000256" key="4">
    <source>
        <dbReference type="ARBA" id="ARBA00016902"/>
    </source>
</evidence>
<dbReference type="SUPFAM" id="SSF109998">
    <property type="entry name" value="Triger factor/SurA peptide-binding domain-like"/>
    <property type="match status" value="1"/>
</dbReference>
<dbReference type="GO" id="GO:0043335">
    <property type="term" value="P:protein unfolding"/>
    <property type="evidence" value="ECO:0007669"/>
    <property type="project" value="TreeGrafter"/>
</dbReference>
<dbReference type="Gene3D" id="3.30.70.1050">
    <property type="entry name" value="Trigger factor ribosome-binding domain"/>
    <property type="match status" value="1"/>
</dbReference>
<dbReference type="SUPFAM" id="SSF54534">
    <property type="entry name" value="FKBP-like"/>
    <property type="match status" value="1"/>
</dbReference>
<dbReference type="InterPro" id="IPR005215">
    <property type="entry name" value="Trig_fac"/>
</dbReference>
<dbReference type="GO" id="GO:0044183">
    <property type="term" value="F:protein folding chaperone"/>
    <property type="evidence" value="ECO:0007669"/>
    <property type="project" value="TreeGrafter"/>
</dbReference>
<dbReference type="GO" id="GO:0051083">
    <property type="term" value="P:'de novo' cotranslational protein folding"/>
    <property type="evidence" value="ECO:0007669"/>
    <property type="project" value="TreeGrafter"/>
</dbReference>
<evidence type="ECO:0000259" key="13">
    <source>
        <dbReference type="Pfam" id="PF00254"/>
    </source>
</evidence>
<dbReference type="Pfam" id="PF05697">
    <property type="entry name" value="Trigger_N"/>
    <property type="match status" value="1"/>
</dbReference>
<dbReference type="EMBL" id="CAADFI010000060">
    <property type="protein sequence ID" value="VFJ94338.1"/>
    <property type="molecule type" value="Genomic_DNA"/>
</dbReference>
<reference evidence="17" key="1">
    <citation type="submission" date="2019-02" db="EMBL/GenBank/DDBJ databases">
        <authorList>
            <person name="Gruber-Vodicka R. H."/>
            <person name="Seah K. B. B."/>
        </authorList>
    </citation>
    <scope>NUCLEOTIDE SEQUENCE</scope>
    <source>
        <strain evidence="18">BECK_SA2B12</strain>
        <strain evidence="16">BECK_SA2B15</strain>
        <strain evidence="17">BECK_SA2B20</strain>
    </source>
</reference>
<dbReference type="Pfam" id="PF00254">
    <property type="entry name" value="FKBP_C"/>
    <property type="match status" value="1"/>
</dbReference>
<dbReference type="InterPro" id="IPR008880">
    <property type="entry name" value="Trigger_fac_C"/>
</dbReference>
<evidence type="ECO:0000256" key="2">
    <source>
        <dbReference type="ARBA" id="ARBA00005464"/>
    </source>
</evidence>
<keyword evidence="8 11" id="KW-0413">Isomerase</keyword>
<evidence type="ECO:0000256" key="3">
    <source>
        <dbReference type="ARBA" id="ARBA00013194"/>
    </source>
</evidence>
<comment type="domain">
    <text evidence="11">Consists of 3 domains; the N-terminus binds the ribosome, the middle domain has PPIase activity, while the C-terminus has intrinsic chaperone activity on its own.</text>
</comment>
<protein>
    <recommendedName>
        <fullName evidence="4 11">Trigger factor</fullName>
        <shortName evidence="11">TF</shortName>
        <ecNumber evidence="3 11">5.2.1.8</ecNumber>
    </recommendedName>
    <alternativeName>
        <fullName evidence="10 11">PPIase</fullName>
    </alternativeName>
</protein>
<dbReference type="EMBL" id="CAADFJ010000059">
    <property type="protein sequence ID" value="VFK01145.1"/>
    <property type="molecule type" value="Genomic_DNA"/>
</dbReference>
<proteinExistence type="inferred from homology"/>
<dbReference type="GO" id="GO:0003755">
    <property type="term" value="F:peptidyl-prolyl cis-trans isomerase activity"/>
    <property type="evidence" value="ECO:0007669"/>
    <property type="project" value="UniProtKB-UniRule"/>
</dbReference>
<dbReference type="GO" id="GO:0051301">
    <property type="term" value="P:cell division"/>
    <property type="evidence" value="ECO:0007669"/>
    <property type="project" value="UniProtKB-KW"/>
</dbReference>
<evidence type="ECO:0000259" key="14">
    <source>
        <dbReference type="Pfam" id="PF05697"/>
    </source>
</evidence>
<feature type="domain" description="PPIase FKBP-type" evidence="13">
    <location>
        <begin position="159"/>
        <end position="262"/>
    </location>
</feature>
<sequence length="461" mass="51243">MHVTADTTEEFNRRMRIEIPEDRVASEVDEKLNSLAKTVKMPGFRPGKVPLKLIAHRYGPGARGEVINKLIPETFEEVAKQEKFLLANMPDFTEINADPGEGLAYTAAFEVYPDPQLPPLETLKIRRPVAEIAEEDVDRMIETLRGQRRTWSVADRPAAQGDRVIVDFEGTVGLKPARASTPEPAPDDWAASSETDPADEASAAPSETLEGSSLPVELGAGGMIEGFEAGLIGAKADDERVLELTYPSEYHKPELADCPVTFKVRIRSVEEADPPESDEDFARHLGFEDGDMASVRAATRQDLERNLASALRMKTHQRVVDALLENMDEMALPGQAVEREAADIAGRKRQEFRKLGIDPDGIGITPAESEPQARRQITVSLVLGKLMTLSGVTVDHDKVRERIEGVAASYQEPKRMIAWYYEDENRRAPMETTVLQEQVVAWVLEQADVTEERMSFNELLK</sequence>
<dbReference type="InterPro" id="IPR008881">
    <property type="entry name" value="Trigger_fac_ribosome-bd_bac"/>
</dbReference>
<feature type="domain" description="Trigger factor C-terminal" evidence="15">
    <location>
        <begin position="292"/>
        <end position="445"/>
    </location>
</feature>
<evidence type="ECO:0000256" key="10">
    <source>
        <dbReference type="ARBA" id="ARBA00029986"/>
    </source>
</evidence>
<dbReference type="Gene3D" id="1.10.3120.10">
    <property type="entry name" value="Trigger factor, C-terminal domain"/>
    <property type="match status" value="1"/>
</dbReference>
<keyword evidence="7 11" id="KW-0143">Chaperone</keyword>
<dbReference type="PANTHER" id="PTHR30560">
    <property type="entry name" value="TRIGGER FACTOR CHAPERONE AND PEPTIDYL-PROLYL CIS/TRANS ISOMERASE"/>
    <property type="match status" value="1"/>
</dbReference>
<dbReference type="EC" id="5.2.1.8" evidence="3 11"/>
<evidence type="ECO:0000256" key="8">
    <source>
        <dbReference type="ARBA" id="ARBA00023235"/>
    </source>
</evidence>
<dbReference type="PANTHER" id="PTHR30560:SF3">
    <property type="entry name" value="TRIGGER FACTOR-LIKE PROTEIN TIG, CHLOROPLASTIC"/>
    <property type="match status" value="1"/>
</dbReference>
<dbReference type="HAMAP" id="MF_00303">
    <property type="entry name" value="Trigger_factor_Tig"/>
    <property type="match status" value="1"/>
</dbReference>
<dbReference type="AlphaFoldDB" id="A0A450UP69"/>
<dbReference type="InterPro" id="IPR027304">
    <property type="entry name" value="Trigger_fact/SurA_dom_sf"/>
</dbReference>
<evidence type="ECO:0000313" key="18">
    <source>
        <dbReference type="EMBL" id="VFK01145.1"/>
    </source>
</evidence>
<comment type="function">
    <text evidence="11">Involved in protein export. Acts as a chaperone by maintaining the newly synthesized protein in an open conformation. Functions as a peptidyl-prolyl cis-trans isomerase.</text>
</comment>
<name>A0A450UP69_9GAMM</name>
<feature type="region of interest" description="Disordered" evidence="12">
    <location>
        <begin position="175"/>
        <end position="217"/>
    </location>
</feature>
<evidence type="ECO:0000256" key="1">
    <source>
        <dbReference type="ARBA" id="ARBA00000971"/>
    </source>
</evidence>
<evidence type="ECO:0000256" key="5">
    <source>
        <dbReference type="ARBA" id="ARBA00022618"/>
    </source>
</evidence>
<dbReference type="EMBL" id="CAADFG010000060">
    <property type="protein sequence ID" value="VFJ93695.1"/>
    <property type="molecule type" value="Genomic_DNA"/>
</dbReference>
<accession>A0A450UP69</accession>
<evidence type="ECO:0000256" key="6">
    <source>
        <dbReference type="ARBA" id="ARBA00023110"/>
    </source>
</evidence>
<dbReference type="GO" id="GO:0005737">
    <property type="term" value="C:cytoplasm"/>
    <property type="evidence" value="ECO:0007669"/>
    <property type="project" value="UniProtKB-SubCell"/>
</dbReference>